<proteinExistence type="predicted"/>
<organism evidence="5 6">
    <name type="scientific">Lutibacter holmesii</name>
    <dbReference type="NCBI Taxonomy" id="1137985"/>
    <lineage>
        <taxon>Bacteria</taxon>
        <taxon>Pseudomonadati</taxon>
        <taxon>Bacteroidota</taxon>
        <taxon>Flavobacteriia</taxon>
        <taxon>Flavobacteriales</taxon>
        <taxon>Flavobacteriaceae</taxon>
        <taxon>Lutibacter</taxon>
    </lineage>
</organism>
<feature type="signal peptide" evidence="2">
    <location>
        <begin position="1"/>
        <end position="20"/>
    </location>
</feature>
<feature type="domain" description="Lnb-like transmembrane" evidence="4">
    <location>
        <begin position="251"/>
        <end position="388"/>
    </location>
</feature>
<evidence type="ECO:0000256" key="2">
    <source>
        <dbReference type="SAM" id="SignalP"/>
    </source>
</evidence>
<dbReference type="InterPro" id="IPR025178">
    <property type="entry name" value="Lnb_N"/>
</dbReference>
<feature type="transmembrane region" description="Helical" evidence="1">
    <location>
        <begin position="254"/>
        <end position="273"/>
    </location>
</feature>
<feature type="transmembrane region" description="Helical" evidence="1">
    <location>
        <begin position="285"/>
        <end position="305"/>
    </location>
</feature>
<feature type="transmembrane region" description="Helical" evidence="1">
    <location>
        <begin position="365"/>
        <end position="383"/>
    </location>
</feature>
<keyword evidence="6" id="KW-1185">Reference proteome</keyword>
<evidence type="ECO:0000256" key="1">
    <source>
        <dbReference type="SAM" id="Phobius"/>
    </source>
</evidence>
<dbReference type="Pfam" id="PF25221">
    <property type="entry name" value="5TMH_Lnb"/>
    <property type="match status" value="1"/>
</dbReference>
<name>A0ABW3WR38_9FLAO</name>
<evidence type="ECO:0000259" key="4">
    <source>
        <dbReference type="Pfam" id="PF25221"/>
    </source>
</evidence>
<reference evidence="6" key="1">
    <citation type="journal article" date="2019" name="Int. J. Syst. Evol. Microbiol.">
        <title>The Global Catalogue of Microorganisms (GCM) 10K type strain sequencing project: providing services to taxonomists for standard genome sequencing and annotation.</title>
        <authorList>
            <consortium name="The Broad Institute Genomics Platform"/>
            <consortium name="The Broad Institute Genome Sequencing Center for Infectious Disease"/>
            <person name="Wu L."/>
            <person name="Ma J."/>
        </authorList>
    </citation>
    <scope>NUCLEOTIDE SEQUENCE [LARGE SCALE GENOMIC DNA]</scope>
    <source>
        <strain evidence="6">CCUG 62221</strain>
    </source>
</reference>
<evidence type="ECO:0000313" key="5">
    <source>
        <dbReference type="EMBL" id="MFD1294136.1"/>
    </source>
</evidence>
<dbReference type="EMBL" id="JBHTMV010000004">
    <property type="protein sequence ID" value="MFD1294136.1"/>
    <property type="molecule type" value="Genomic_DNA"/>
</dbReference>
<evidence type="ECO:0000313" key="6">
    <source>
        <dbReference type="Proteomes" id="UP001597241"/>
    </source>
</evidence>
<evidence type="ECO:0000259" key="3">
    <source>
        <dbReference type="Pfam" id="PF13387"/>
    </source>
</evidence>
<keyword evidence="1" id="KW-0472">Membrane</keyword>
<comment type="caution">
    <text evidence="5">The sequence shown here is derived from an EMBL/GenBank/DDBJ whole genome shotgun (WGS) entry which is preliminary data.</text>
</comment>
<keyword evidence="1" id="KW-0812">Transmembrane</keyword>
<protein>
    <submittedName>
        <fullName evidence="5">DUF4105 domain-containing protein</fullName>
    </submittedName>
</protein>
<dbReference type="Pfam" id="PF13387">
    <property type="entry name" value="Lnb_N"/>
    <property type="match status" value="1"/>
</dbReference>
<dbReference type="RefSeq" id="WP_386809328.1">
    <property type="nucleotide sequence ID" value="NZ_JBHTMV010000004.1"/>
</dbReference>
<feature type="transmembrane region" description="Helical" evidence="1">
    <location>
        <begin position="317"/>
        <end position="333"/>
    </location>
</feature>
<feature type="chain" id="PRO_5045732958" evidence="2">
    <location>
        <begin position="21"/>
        <end position="392"/>
    </location>
</feature>
<dbReference type="Proteomes" id="UP001597241">
    <property type="component" value="Unassembled WGS sequence"/>
</dbReference>
<feature type="transmembrane region" description="Helical" evidence="1">
    <location>
        <begin position="340"/>
        <end position="359"/>
    </location>
</feature>
<dbReference type="InterPro" id="IPR057436">
    <property type="entry name" value="5TMH_Lnb"/>
</dbReference>
<feature type="domain" description="Lnb N-terminal periplasmic" evidence="3">
    <location>
        <begin position="27"/>
        <end position="168"/>
    </location>
</feature>
<sequence>MTRSFSLFLIIVACFFQLNAQQKLSTKASISVVTCGPGTDLYTAFGHSAFRVFDPSLGIDKVYNYGTFDFNAPNFYLNFAKGNLTYFLATGNFNRFLRIYQYENRWVKTQVLNLSNEDVQAMYLFLEENAKPENRNYQYDFFYDNCSTKIEAVVTAVLKDKIQFSNKHITTQKTHRDLIYDYTKDFKWGKFGIDLALGAVIDDEASKNDYKFLPDYIFEAFEQATIQKEGVIEPLVQNEYLIIKEKPIANSTKLLTPFNVILLFSLLIVYKTYKNFQLKKRSKWLDFLLFLTTGIIGILVLLLWFATTHTATYQNFNFLWAFAPNIVIAFYLLKTNTPKWLHYYLILNILLLITMVICWLLKIQIFNLALLPLIVALALRYVYLMQVIKLKK</sequence>
<gene>
    <name evidence="5" type="ORF">ACFQ5N_09845</name>
</gene>
<keyword evidence="1" id="KW-1133">Transmembrane helix</keyword>
<accession>A0ABW3WR38</accession>
<keyword evidence="2" id="KW-0732">Signal</keyword>